<reference evidence="3" key="1">
    <citation type="submission" date="2015-01" db="EMBL/GenBank/DDBJ databases">
        <authorList>
            <person name="Aksoy S."/>
            <person name="Warren W."/>
            <person name="Wilson R.K."/>
        </authorList>
    </citation>
    <scope>NUCLEOTIDE SEQUENCE [LARGE SCALE GENOMIC DNA]</scope>
    <source>
        <strain evidence="3">IAEA</strain>
    </source>
</reference>
<keyword evidence="1" id="KW-0812">Transmembrane</keyword>
<reference evidence="2" key="2">
    <citation type="submission" date="2020-05" db="UniProtKB">
        <authorList>
            <consortium name="EnsemblMetazoa"/>
        </authorList>
    </citation>
    <scope>IDENTIFICATION</scope>
    <source>
        <strain evidence="2">IAEA</strain>
    </source>
</reference>
<dbReference type="Proteomes" id="UP000092460">
    <property type="component" value="Unassembled WGS sequence"/>
</dbReference>
<evidence type="ECO:0000256" key="1">
    <source>
        <dbReference type="SAM" id="Phobius"/>
    </source>
</evidence>
<organism evidence="2 3">
    <name type="scientific">Glossina palpalis gambiensis</name>
    <dbReference type="NCBI Taxonomy" id="67801"/>
    <lineage>
        <taxon>Eukaryota</taxon>
        <taxon>Metazoa</taxon>
        <taxon>Ecdysozoa</taxon>
        <taxon>Arthropoda</taxon>
        <taxon>Hexapoda</taxon>
        <taxon>Insecta</taxon>
        <taxon>Pterygota</taxon>
        <taxon>Neoptera</taxon>
        <taxon>Endopterygota</taxon>
        <taxon>Diptera</taxon>
        <taxon>Brachycera</taxon>
        <taxon>Muscomorpha</taxon>
        <taxon>Hippoboscoidea</taxon>
        <taxon>Glossinidae</taxon>
        <taxon>Glossina</taxon>
    </lineage>
</organism>
<keyword evidence="1" id="KW-1133">Transmembrane helix</keyword>
<dbReference type="EMBL" id="JXJN01011211">
    <property type="status" value="NOT_ANNOTATED_CDS"/>
    <property type="molecule type" value="Genomic_DNA"/>
</dbReference>
<keyword evidence="1" id="KW-0472">Membrane</keyword>
<dbReference type="VEuPathDB" id="VectorBase:GPPI024303"/>
<keyword evidence="3" id="KW-1185">Reference proteome</keyword>
<sequence length="350" mass="37964">MGNCLTFICRLIEAMGFGWGGCMIFWRYSIFASFLKMFDIMIRIIGHHQLIDGTSRMFRSDIYRFVFHFFAFPKLVAAAAAAAAAAVPALLFHHCLLSLISLAGLSPLPLDLLSNQVSLADIVHLLSHLFSLAILPLPEIPRVGKRSSSNEEAGDPNSASVSDVVKELFSSVGVSEIKRFLCSSLIAEGNSSSNTWVPMKFSFSRVSLLVIAMSSSSSITTKFLSVGLFSPVECDLRELDVVGSSLSATTSSSGIVITVPLGSSSMTSTKDELEQLLLSTFTIICGELSFISTFTFVTVSYPVCVLKSLLKSCNTTSRRSFFAFTGSLLLITVESDEEEEDEHANQPALV</sequence>
<evidence type="ECO:0000313" key="3">
    <source>
        <dbReference type="Proteomes" id="UP000092460"/>
    </source>
</evidence>
<dbReference type="EnsemblMetazoa" id="GPPI024303-RA">
    <property type="protein sequence ID" value="GPPI024303-PA"/>
    <property type="gene ID" value="GPPI024303"/>
</dbReference>
<proteinExistence type="predicted"/>
<protein>
    <submittedName>
        <fullName evidence="2">Uncharacterized protein</fullName>
    </submittedName>
</protein>
<feature type="transmembrane region" description="Helical" evidence="1">
    <location>
        <begin position="65"/>
        <end position="92"/>
    </location>
</feature>
<dbReference type="AlphaFoldDB" id="A0A1B0BAY0"/>
<name>A0A1B0BAY0_9MUSC</name>
<accession>A0A1B0BAY0</accession>
<evidence type="ECO:0000313" key="2">
    <source>
        <dbReference type="EnsemblMetazoa" id="GPPI024303-PA"/>
    </source>
</evidence>